<keyword evidence="3" id="KW-1185">Reference proteome</keyword>
<name>A0ABW2Y5N3_9BIFI</name>
<protein>
    <submittedName>
        <fullName evidence="2">Uncharacterized protein</fullName>
    </submittedName>
</protein>
<proteinExistence type="predicted"/>
<dbReference type="EMBL" id="JBHTHQ010000022">
    <property type="protein sequence ID" value="MFD0705567.1"/>
    <property type="molecule type" value="Genomic_DNA"/>
</dbReference>
<dbReference type="Proteomes" id="UP001597036">
    <property type="component" value="Unassembled WGS sequence"/>
</dbReference>
<sequence>MDDGTRNFDLLLECLAWLETDLKRILYFTEYAPAGMFFTRILLTEHIDIDSKYVDSLFGQAHDALCKRDFEEAYSALVELNKILEENLLKDVYSKSYITYLQAFIACVGREYRHEDGHVQLEALWFDMAHSWRNESAKGVPSIPDISQFMLIETITTIVLLILGGIIPVIQSPRIFKLIPIVMLLTMTGLVTACDIFRNTDWKWVFSALIGFIGLYGVHQLEPVTSRWILWSWAAGVIIGVLLQNHIAYKRSRRMANKYGPLACLWVRHVSRDRFEYLMVKTDGSLAWHYTTPGWFKNIDPLLGNSQAIDYRGDTRNKGYSTSYRPDEGWFPCYPALVSTRMKGLQRWNPKDLEDAIRLTPELTPHMREEFFNHAPSIVTPPQEYVNTQATHIPRFTPIPW</sequence>
<comment type="caution">
    <text evidence="2">The sequence shown here is derived from an EMBL/GenBank/DDBJ whole genome shotgun (WGS) entry which is preliminary data.</text>
</comment>
<dbReference type="RefSeq" id="WP_377939298.1">
    <property type="nucleotide sequence ID" value="NZ_JBHTHQ010000022.1"/>
</dbReference>
<organism evidence="2 3">
    <name type="scientific">Alloscardovia venturai</name>
    <dbReference type="NCBI Taxonomy" id="1769421"/>
    <lineage>
        <taxon>Bacteria</taxon>
        <taxon>Bacillati</taxon>
        <taxon>Actinomycetota</taxon>
        <taxon>Actinomycetes</taxon>
        <taxon>Bifidobacteriales</taxon>
        <taxon>Bifidobacteriaceae</taxon>
        <taxon>Alloscardovia</taxon>
    </lineage>
</organism>
<evidence type="ECO:0000313" key="3">
    <source>
        <dbReference type="Proteomes" id="UP001597036"/>
    </source>
</evidence>
<feature type="transmembrane region" description="Helical" evidence="1">
    <location>
        <begin position="228"/>
        <end position="249"/>
    </location>
</feature>
<reference evidence="3" key="1">
    <citation type="journal article" date="2019" name="Int. J. Syst. Evol. Microbiol.">
        <title>The Global Catalogue of Microorganisms (GCM) 10K type strain sequencing project: providing services to taxonomists for standard genome sequencing and annotation.</title>
        <authorList>
            <consortium name="The Broad Institute Genomics Platform"/>
            <consortium name="The Broad Institute Genome Sequencing Center for Infectious Disease"/>
            <person name="Wu L."/>
            <person name="Ma J."/>
        </authorList>
    </citation>
    <scope>NUCLEOTIDE SEQUENCE [LARGE SCALE GENOMIC DNA]</scope>
    <source>
        <strain evidence="3">CCM 8604</strain>
    </source>
</reference>
<evidence type="ECO:0000313" key="2">
    <source>
        <dbReference type="EMBL" id="MFD0705567.1"/>
    </source>
</evidence>
<gene>
    <name evidence="2" type="ORF">ACFQY8_07410</name>
</gene>
<keyword evidence="1" id="KW-0472">Membrane</keyword>
<feature type="transmembrane region" description="Helical" evidence="1">
    <location>
        <begin position="149"/>
        <end position="170"/>
    </location>
</feature>
<accession>A0ABW2Y5N3</accession>
<keyword evidence="1" id="KW-1133">Transmembrane helix</keyword>
<feature type="transmembrane region" description="Helical" evidence="1">
    <location>
        <begin position="176"/>
        <end position="197"/>
    </location>
</feature>
<keyword evidence="1" id="KW-0812">Transmembrane</keyword>
<feature type="transmembrane region" description="Helical" evidence="1">
    <location>
        <begin position="204"/>
        <end position="222"/>
    </location>
</feature>
<evidence type="ECO:0000256" key="1">
    <source>
        <dbReference type="SAM" id="Phobius"/>
    </source>
</evidence>